<gene>
    <name evidence="2" type="ORF">GCM10023175_28810</name>
</gene>
<proteinExistence type="predicted"/>
<name>A0ABP8RTS6_9PSEU</name>
<keyword evidence="3" id="KW-1185">Reference proteome</keyword>
<evidence type="ECO:0000259" key="1">
    <source>
        <dbReference type="Pfam" id="PF02036"/>
    </source>
</evidence>
<dbReference type="Pfam" id="PF02036">
    <property type="entry name" value="SCP2"/>
    <property type="match status" value="1"/>
</dbReference>
<accession>A0ABP8RTS6</accession>
<reference evidence="3" key="1">
    <citation type="journal article" date="2019" name="Int. J. Syst. Evol. Microbiol.">
        <title>The Global Catalogue of Microorganisms (GCM) 10K type strain sequencing project: providing services to taxonomists for standard genome sequencing and annotation.</title>
        <authorList>
            <consortium name="The Broad Institute Genomics Platform"/>
            <consortium name="The Broad Institute Genome Sequencing Center for Infectious Disease"/>
            <person name="Wu L."/>
            <person name="Ma J."/>
        </authorList>
    </citation>
    <scope>NUCLEOTIDE SEQUENCE [LARGE SCALE GENOMIC DNA]</scope>
    <source>
        <strain evidence="3">JCM 17906</strain>
    </source>
</reference>
<dbReference type="SUPFAM" id="SSF55718">
    <property type="entry name" value="SCP-like"/>
    <property type="match status" value="1"/>
</dbReference>
<dbReference type="InterPro" id="IPR003033">
    <property type="entry name" value="SCP2_sterol-bd_dom"/>
</dbReference>
<dbReference type="RefSeq" id="WP_345417378.1">
    <property type="nucleotide sequence ID" value="NZ_BAABGT010000032.1"/>
</dbReference>
<evidence type="ECO:0000313" key="3">
    <source>
        <dbReference type="Proteomes" id="UP001501598"/>
    </source>
</evidence>
<dbReference type="Proteomes" id="UP001501598">
    <property type="component" value="Unassembled WGS sequence"/>
</dbReference>
<dbReference type="Gene3D" id="3.30.1050.10">
    <property type="entry name" value="SCP2 sterol-binding domain"/>
    <property type="match status" value="1"/>
</dbReference>
<dbReference type="EMBL" id="BAABGT010000032">
    <property type="protein sequence ID" value="GAA4546489.1"/>
    <property type="molecule type" value="Genomic_DNA"/>
</dbReference>
<sequence length="136" mass="14500">MGGFRAADEVHQFLGGIFEEALADESIGPKLASTGMSLRMDYTDPDTTVRVDFATKEILVGEAAAIDSDASLSMTADTANQYWQGKVSLPLAMARGKVKIGGSASQLLKLAPVAKDLYPRYVKMLADNGRSDLIVS</sequence>
<dbReference type="InterPro" id="IPR036527">
    <property type="entry name" value="SCP2_sterol-bd_dom_sf"/>
</dbReference>
<comment type="caution">
    <text evidence="2">The sequence shown here is derived from an EMBL/GenBank/DDBJ whole genome shotgun (WGS) entry which is preliminary data.</text>
</comment>
<feature type="domain" description="SCP2" evidence="1">
    <location>
        <begin position="23"/>
        <end position="114"/>
    </location>
</feature>
<organism evidence="2 3">
    <name type="scientific">Pseudonocardia xishanensis</name>
    <dbReference type="NCBI Taxonomy" id="630995"/>
    <lineage>
        <taxon>Bacteria</taxon>
        <taxon>Bacillati</taxon>
        <taxon>Actinomycetota</taxon>
        <taxon>Actinomycetes</taxon>
        <taxon>Pseudonocardiales</taxon>
        <taxon>Pseudonocardiaceae</taxon>
        <taxon>Pseudonocardia</taxon>
    </lineage>
</organism>
<protein>
    <submittedName>
        <fullName evidence="2">SCP2 sterol-binding domain-containing protein</fullName>
    </submittedName>
</protein>
<evidence type="ECO:0000313" key="2">
    <source>
        <dbReference type="EMBL" id="GAA4546489.1"/>
    </source>
</evidence>